<dbReference type="Proteomes" id="UP000053105">
    <property type="component" value="Unassembled WGS sequence"/>
</dbReference>
<evidence type="ECO:0000313" key="3">
    <source>
        <dbReference type="Proteomes" id="UP000053105"/>
    </source>
</evidence>
<evidence type="ECO:0000256" key="1">
    <source>
        <dbReference type="SAM" id="MobiDB-lite"/>
    </source>
</evidence>
<dbReference type="AlphaFoldDB" id="A0A0N0U7Q0"/>
<accession>A0A0N0U7Q0</accession>
<sequence>MVETVGWQAELFPTKRTTRRFDGFGYARQGGNWVTYGMRRLRNKRAKSSDDDDDEATVNLQLLPGGVVGAGAASMIDRVSTGLPSRLERCDEQKDKRLQRLLSPINAHPVARPVLIISVVYPDFSDYRPKKCTAARVRKGLRHGGTRSLDGEHANSGHRCYEDFGITPEETTNERADATASGLRSFVKLILSAMLGADVSLLHDDTRVRDSGRSEDHSEGPKELDPLRSISQVSHVLLGYGYEANERDFGGRFACDERKRGNVRNAECKARKERSGFIKLLNRLKQKRERERDGGRDNEMQQA</sequence>
<proteinExistence type="predicted"/>
<evidence type="ECO:0000313" key="2">
    <source>
        <dbReference type="EMBL" id="KOX80258.1"/>
    </source>
</evidence>
<protein>
    <submittedName>
        <fullName evidence="2">Uncharacterized protein</fullName>
    </submittedName>
</protein>
<keyword evidence="3" id="KW-1185">Reference proteome</keyword>
<name>A0A0N0U7Q0_9HYME</name>
<gene>
    <name evidence="2" type="ORF">WN51_08435</name>
</gene>
<reference evidence="2 3" key="1">
    <citation type="submission" date="2015-07" db="EMBL/GenBank/DDBJ databases">
        <title>The genome of Melipona quadrifasciata.</title>
        <authorList>
            <person name="Pan H."/>
            <person name="Kapheim K."/>
        </authorList>
    </citation>
    <scope>NUCLEOTIDE SEQUENCE [LARGE SCALE GENOMIC DNA]</scope>
    <source>
        <strain evidence="2">0111107301</strain>
        <tissue evidence="2">Whole body</tissue>
    </source>
</reference>
<feature type="compositionally biased region" description="Basic and acidic residues" evidence="1">
    <location>
        <begin position="288"/>
        <end position="303"/>
    </location>
</feature>
<feature type="region of interest" description="Disordered" evidence="1">
    <location>
        <begin position="284"/>
        <end position="303"/>
    </location>
</feature>
<dbReference type="EMBL" id="KQ435706">
    <property type="protein sequence ID" value="KOX80258.1"/>
    <property type="molecule type" value="Genomic_DNA"/>
</dbReference>
<organism evidence="2 3">
    <name type="scientific">Melipona quadrifasciata</name>
    <dbReference type="NCBI Taxonomy" id="166423"/>
    <lineage>
        <taxon>Eukaryota</taxon>
        <taxon>Metazoa</taxon>
        <taxon>Ecdysozoa</taxon>
        <taxon>Arthropoda</taxon>
        <taxon>Hexapoda</taxon>
        <taxon>Insecta</taxon>
        <taxon>Pterygota</taxon>
        <taxon>Neoptera</taxon>
        <taxon>Endopterygota</taxon>
        <taxon>Hymenoptera</taxon>
        <taxon>Apocrita</taxon>
        <taxon>Aculeata</taxon>
        <taxon>Apoidea</taxon>
        <taxon>Anthophila</taxon>
        <taxon>Apidae</taxon>
        <taxon>Melipona</taxon>
    </lineage>
</organism>